<evidence type="ECO:0000256" key="2">
    <source>
        <dbReference type="ARBA" id="ARBA00001947"/>
    </source>
</evidence>
<dbReference type="Gene3D" id="2.60.120.520">
    <property type="entry name" value="pectin degrading enzyme 5-keto 4- deoxyuronate isomerase, domain 1"/>
    <property type="match status" value="1"/>
</dbReference>
<dbReference type="Gene3D" id="2.60.120.10">
    <property type="entry name" value="Jelly Rolls"/>
    <property type="match status" value="1"/>
</dbReference>
<dbReference type="CDD" id="cd20491">
    <property type="entry name" value="cupin_KduI_C"/>
    <property type="match status" value="1"/>
</dbReference>
<dbReference type="GO" id="GO:0042840">
    <property type="term" value="P:D-glucuronate catabolic process"/>
    <property type="evidence" value="ECO:0007669"/>
    <property type="project" value="TreeGrafter"/>
</dbReference>
<keyword evidence="5" id="KW-0479">Metal-binding</keyword>
<evidence type="ECO:0000256" key="3">
    <source>
        <dbReference type="ARBA" id="ARBA00008086"/>
    </source>
</evidence>
<evidence type="ECO:0000256" key="1">
    <source>
        <dbReference type="ARBA" id="ARBA00000552"/>
    </source>
</evidence>
<comment type="catalytic activity">
    <reaction evidence="1">
        <text>5-dehydro-4-deoxy-D-glucuronate = 3-deoxy-D-glycero-2,5-hexodiulosonate</text>
        <dbReference type="Rhea" id="RHEA:23896"/>
        <dbReference type="ChEBI" id="CHEBI:17117"/>
        <dbReference type="ChEBI" id="CHEBI:29071"/>
        <dbReference type="EC" id="5.3.1.17"/>
    </reaction>
</comment>
<accession>A0A644WJ60</accession>
<dbReference type="SUPFAM" id="SSF51182">
    <property type="entry name" value="RmlC-like cupins"/>
    <property type="match status" value="1"/>
</dbReference>
<comment type="cofactor">
    <cofactor evidence="2">
        <name>Zn(2+)</name>
        <dbReference type="ChEBI" id="CHEBI:29105"/>
    </cofactor>
</comment>
<dbReference type="Pfam" id="PF04962">
    <property type="entry name" value="KduI"/>
    <property type="match status" value="1"/>
</dbReference>
<dbReference type="AlphaFoldDB" id="A0A644WJ60"/>
<dbReference type="EC" id="5.3.1.17" evidence="4"/>
<dbReference type="CDD" id="cd20294">
    <property type="entry name" value="cupin_KduI_N"/>
    <property type="match status" value="1"/>
</dbReference>
<dbReference type="PIRSF" id="PIRSF006625">
    <property type="entry name" value="KduI"/>
    <property type="match status" value="1"/>
</dbReference>
<dbReference type="InterPro" id="IPR021120">
    <property type="entry name" value="KduI/IolB_isomerase"/>
</dbReference>
<dbReference type="InterPro" id="IPR007045">
    <property type="entry name" value="KduI"/>
</dbReference>
<protein>
    <recommendedName>
        <fullName evidence="4">5-dehydro-4-deoxy-D-glucuronate isomerase</fullName>
        <ecNumber evidence="4">5.3.1.17</ecNumber>
    </recommendedName>
</protein>
<dbReference type="GO" id="GO:0045490">
    <property type="term" value="P:pectin catabolic process"/>
    <property type="evidence" value="ECO:0007669"/>
    <property type="project" value="InterPro"/>
</dbReference>
<sequence length="280" mass="32011">MKTNYEVRYASNPEDAKHYDTARLRKEHLIEKLFAADEVNMVYTLYDRLVVGGAMPVKEALKLESIDPLKSEFFLSRRELGMFNVGGPGKVVVEGEVFELAYKEALYIGASNRNVVFESVDAANPAKFYFNSAPAHRNYPDRKITKADAIVMELGSLETANHRNINKMMVREVVETCQLQMGMTELKTGSVWNTMPAHTHSRRMEAYFYFEVPEGEVVCHFMGEPTETRHIWMQGDQAVISPEWSIHSAAATSNYTFIWGMAGENLDYSDQDFRKHTELR</sequence>
<dbReference type="HAMAP" id="MF_00687">
    <property type="entry name" value="KduI"/>
    <property type="match status" value="1"/>
</dbReference>
<dbReference type="GO" id="GO:0019698">
    <property type="term" value="P:D-galacturonate catabolic process"/>
    <property type="evidence" value="ECO:0007669"/>
    <property type="project" value="TreeGrafter"/>
</dbReference>
<evidence type="ECO:0000256" key="7">
    <source>
        <dbReference type="ARBA" id="ARBA00023235"/>
    </source>
</evidence>
<evidence type="ECO:0000256" key="6">
    <source>
        <dbReference type="ARBA" id="ARBA00022833"/>
    </source>
</evidence>
<dbReference type="PANTHER" id="PTHR38461:SF1">
    <property type="entry name" value="4-DEOXY-L-THREO-5-HEXOSULOSE-URONATE KETOL-ISOMERASE"/>
    <property type="match status" value="1"/>
</dbReference>
<proteinExistence type="inferred from homology"/>
<dbReference type="InterPro" id="IPR027449">
    <property type="entry name" value="KduI_N"/>
</dbReference>
<dbReference type="GO" id="GO:0046872">
    <property type="term" value="F:metal ion binding"/>
    <property type="evidence" value="ECO:0007669"/>
    <property type="project" value="UniProtKB-KW"/>
</dbReference>
<dbReference type="InterPro" id="IPR014710">
    <property type="entry name" value="RmlC-like_jellyroll"/>
</dbReference>
<evidence type="ECO:0000256" key="4">
    <source>
        <dbReference type="ARBA" id="ARBA00012547"/>
    </source>
</evidence>
<evidence type="ECO:0000256" key="5">
    <source>
        <dbReference type="ARBA" id="ARBA00022723"/>
    </source>
</evidence>
<dbReference type="InterPro" id="IPR011051">
    <property type="entry name" value="RmlC_Cupin_sf"/>
</dbReference>
<dbReference type="PANTHER" id="PTHR38461">
    <property type="entry name" value="4-DEOXY-L-THREO-5-HEXOSULOSE-URONATE KETOL-ISOMERASE"/>
    <property type="match status" value="1"/>
</dbReference>
<dbReference type="EMBL" id="VSSQ01000964">
    <property type="protein sequence ID" value="MPM03561.1"/>
    <property type="molecule type" value="Genomic_DNA"/>
</dbReference>
<reference evidence="8" key="1">
    <citation type="submission" date="2019-08" db="EMBL/GenBank/DDBJ databases">
        <authorList>
            <person name="Kucharzyk K."/>
            <person name="Murdoch R.W."/>
            <person name="Higgins S."/>
            <person name="Loffler F."/>
        </authorList>
    </citation>
    <scope>NUCLEOTIDE SEQUENCE</scope>
</reference>
<comment type="similarity">
    <text evidence="3">Belongs to the KduI family.</text>
</comment>
<gene>
    <name evidence="8" type="primary">kduI_4</name>
    <name evidence="8" type="ORF">SDC9_49828</name>
</gene>
<dbReference type="GO" id="GO:0008697">
    <property type="term" value="F:4-deoxy-L-threo-5-hexosulose-uronate ketol-isomerase activity"/>
    <property type="evidence" value="ECO:0007669"/>
    <property type="project" value="UniProtKB-EC"/>
</dbReference>
<name>A0A644WJ60_9ZZZZ</name>
<keyword evidence="6" id="KW-0862">Zinc</keyword>
<evidence type="ECO:0000313" key="8">
    <source>
        <dbReference type="EMBL" id="MPM03561.1"/>
    </source>
</evidence>
<comment type="caution">
    <text evidence="8">The sequence shown here is derived from an EMBL/GenBank/DDBJ whole genome shotgun (WGS) entry which is preliminary data.</text>
</comment>
<organism evidence="8">
    <name type="scientific">bioreactor metagenome</name>
    <dbReference type="NCBI Taxonomy" id="1076179"/>
    <lineage>
        <taxon>unclassified sequences</taxon>
        <taxon>metagenomes</taxon>
        <taxon>ecological metagenomes</taxon>
    </lineage>
</organism>
<keyword evidence="7 8" id="KW-0413">Isomerase</keyword>
<dbReference type="NCBIfam" id="NF002091">
    <property type="entry name" value="PRK00924.1"/>
    <property type="match status" value="1"/>
</dbReference>